<dbReference type="InterPro" id="IPR025112">
    <property type="entry name" value="PCMD"/>
</dbReference>
<dbReference type="InterPro" id="IPR013783">
    <property type="entry name" value="Ig-like_fold"/>
</dbReference>
<dbReference type="CDD" id="cd00063">
    <property type="entry name" value="FN3"/>
    <property type="match status" value="1"/>
</dbReference>
<dbReference type="EMBL" id="DYVX01000078">
    <property type="protein sequence ID" value="HJF92662.1"/>
    <property type="molecule type" value="Genomic_DNA"/>
</dbReference>
<dbReference type="Proteomes" id="UP000717835">
    <property type="component" value="Unassembled WGS sequence"/>
</dbReference>
<organism evidence="3 4">
    <name type="scientific">Mediterranea massiliensis</name>
    <dbReference type="NCBI Taxonomy" id="1841865"/>
    <lineage>
        <taxon>Bacteria</taxon>
        <taxon>Pseudomonadati</taxon>
        <taxon>Bacteroidota</taxon>
        <taxon>Bacteroidia</taxon>
        <taxon>Bacteroidales</taxon>
        <taxon>Bacteroidaceae</taxon>
        <taxon>Mediterranea</taxon>
    </lineage>
</organism>
<dbReference type="Pfam" id="PF13201">
    <property type="entry name" value="PCMD"/>
    <property type="match status" value="1"/>
</dbReference>
<sequence length="590" mass="64852">MKKIYLFLTILLTTWMAVSCQQEDLESNIGYLRIEVGTNAYVDTKAIPENYKPLQIAIQIVDSKGDVVESTDDWETLKGTQLRLAPGQYTVKASSNGFDGSESGFDVPYYAGSQQITIETGKEVTANITCTLANVKVTVNYDESFQKFAKATTTVSSALEGVAALDFVMGSELKPGYFPVSDLTVTVNVTNQAGQQHSQSTSITGVKARKHYILNFKVADAGSIEKPTITINGEEIIFNFTFDVSIEASTKLEALPANAWSNFAYLEGSAEGEIDPAAMRFEYKATDAEEWQTCSATYDSEGQKYTATLTNLSPATQYNYRLTYEKNENAYASEVITFTTEGATALPNGDMEDWVQKDGVWYATTDDEFTTNGSFWDSGNKGGSLMSKNPTQGNSTIVHTSNGKSAELKSQFIGVLSFGQFAAGNLYAGQFGELQGMDGASIYFGQPFNSRPSALHGWFNYTSGKIDYRGSNTPEGVGIKGTDDLCSIYIALSKEKILIDNTDISTFPDWETDKRIIAYSRMDDADAVTTNGWKEFTLDFKYRSLEPLGTYYLIIVFSASKYGDYFTGSTGSVMYIDDLELVYGQPTIQE</sequence>
<dbReference type="PROSITE" id="PS51257">
    <property type="entry name" value="PROKAR_LIPOPROTEIN"/>
    <property type="match status" value="1"/>
</dbReference>
<dbReference type="InterPro" id="IPR038653">
    <property type="entry name" value="Put_CMD_sf"/>
</dbReference>
<evidence type="ECO:0000313" key="4">
    <source>
        <dbReference type="Proteomes" id="UP000717835"/>
    </source>
</evidence>
<comment type="caution">
    <text evidence="3">The sequence shown here is derived from an EMBL/GenBank/DDBJ whole genome shotgun (WGS) entry which is preliminary data.</text>
</comment>
<evidence type="ECO:0000256" key="1">
    <source>
        <dbReference type="SAM" id="SignalP"/>
    </source>
</evidence>
<evidence type="ECO:0000259" key="2">
    <source>
        <dbReference type="Pfam" id="PF13201"/>
    </source>
</evidence>
<dbReference type="AlphaFoldDB" id="A0A921HZU8"/>
<proteinExistence type="predicted"/>
<feature type="domain" description="Putative carbohydrate metabolism" evidence="2">
    <location>
        <begin position="352"/>
        <end position="582"/>
    </location>
</feature>
<feature type="chain" id="PRO_5036688767" evidence="1">
    <location>
        <begin position="20"/>
        <end position="590"/>
    </location>
</feature>
<keyword evidence="1" id="KW-0732">Signal</keyword>
<accession>A0A921HZU8</accession>
<name>A0A921HZU8_9BACT</name>
<reference evidence="3" key="1">
    <citation type="journal article" date="2021" name="PeerJ">
        <title>Extensive microbial diversity within the chicken gut microbiome revealed by metagenomics and culture.</title>
        <authorList>
            <person name="Gilroy R."/>
            <person name="Ravi A."/>
            <person name="Getino M."/>
            <person name="Pursley I."/>
            <person name="Horton D.L."/>
            <person name="Alikhan N.F."/>
            <person name="Baker D."/>
            <person name="Gharbi K."/>
            <person name="Hall N."/>
            <person name="Watson M."/>
            <person name="Adriaenssens E.M."/>
            <person name="Foster-Nyarko E."/>
            <person name="Jarju S."/>
            <person name="Secka A."/>
            <person name="Antonio M."/>
            <person name="Oren A."/>
            <person name="Chaudhuri R.R."/>
            <person name="La Ragione R."/>
            <person name="Hildebrand F."/>
            <person name="Pallen M.J."/>
        </authorList>
    </citation>
    <scope>NUCLEOTIDE SEQUENCE</scope>
    <source>
        <strain evidence="3">CHK55-1828</strain>
    </source>
</reference>
<feature type="signal peptide" evidence="1">
    <location>
        <begin position="1"/>
        <end position="19"/>
    </location>
</feature>
<gene>
    <name evidence="3" type="ORF">K8W02_09810</name>
</gene>
<dbReference type="Gene3D" id="2.60.40.10">
    <property type="entry name" value="Immunoglobulins"/>
    <property type="match status" value="1"/>
</dbReference>
<dbReference type="InterPro" id="IPR003961">
    <property type="entry name" value="FN3_dom"/>
</dbReference>
<dbReference type="Gene3D" id="2.60.120.890">
    <property type="entry name" value="BT2081, beta-jelly-roll domain"/>
    <property type="match status" value="1"/>
</dbReference>
<evidence type="ECO:0000313" key="3">
    <source>
        <dbReference type="EMBL" id="HJF92662.1"/>
    </source>
</evidence>
<dbReference type="RefSeq" id="WP_022020424.1">
    <property type="nucleotide sequence ID" value="NZ_CALUIP010000006.1"/>
</dbReference>
<dbReference type="Pfam" id="PF14900">
    <property type="entry name" value="DUF4493"/>
    <property type="match status" value="1"/>
</dbReference>
<dbReference type="InterPro" id="IPR027840">
    <property type="entry name" value="DUF4493"/>
</dbReference>
<reference evidence="3" key="2">
    <citation type="submission" date="2021-09" db="EMBL/GenBank/DDBJ databases">
        <authorList>
            <person name="Gilroy R."/>
        </authorList>
    </citation>
    <scope>NUCLEOTIDE SEQUENCE</scope>
    <source>
        <strain evidence="3">CHK55-1828</strain>
    </source>
</reference>
<protein>
    <submittedName>
        <fullName evidence="3">PCMD domain-containing protein</fullName>
    </submittedName>
</protein>